<comment type="caution">
    <text evidence="1">The sequence shown here is derived from an EMBL/GenBank/DDBJ whole genome shotgun (WGS) entry which is preliminary data.</text>
</comment>
<protein>
    <submittedName>
        <fullName evidence="1">Uncharacterized protein</fullName>
    </submittedName>
</protein>
<gene>
    <name evidence="1" type="ORF">WMY93_018021</name>
</gene>
<name>A0AAW0NTL7_9GOBI</name>
<keyword evidence="2" id="KW-1185">Reference proteome</keyword>
<dbReference type="EMBL" id="JBBPFD010000013">
    <property type="protein sequence ID" value="KAK7901252.1"/>
    <property type="molecule type" value="Genomic_DNA"/>
</dbReference>
<reference evidence="2" key="1">
    <citation type="submission" date="2024-04" db="EMBL/GenBank/DDBJ databases">
        <title>Salinicola lusitanus LLJ914,a marine bacterium isolated from the Okinawa Trough.</title>
        <authorList>
            <person name="Li J."/>
        </authorList>
    </citation>
    <scope>NUCLEOTIDE SEQUENCE [LARGE SCALE GENOMIC DNA]</scope>
</reference>
<dbReference type="Proteomes" id="UP001460270">
    <property type="component" value="Unassembled WGS sequence"/>
</dbReference>
<accession>A0AAW0NTL7</accession>
<evidence type="ECO:0000313" key="1">
    <source>
        <dbReference type="EMBL" id="KAK7901252.1"/>
    </source>
</evidence>
<evidence type="ECO:0000313" key="2">
    <source>
        <dbReference type="Proteomes" id="UP001460270"/>
    </source>
</evidence>
<proteinExistence type="predicted"/>
<sequence length="229" mass="25799">MPYRTRIEQEHYAMLGLTTLQARRNFALSCFAFKMCRGLSPAALDQYRPTVKVLPYSVRRAGYVLPDGSLPSSALLQRSSLTLATKILNLLDPDCVTQHRTMDAFKEYLVGKLRDEQVEGRTAVDVLPHCCDKCTSSRGSVLGQEAAEAGEEGQLCEWESLGCMLNRLKVITDTYSHPLHSVLAVQRSNSELQNSLKTSFVPTAIRYITLQNWDFMHTNFMRTDLTCVQ</sequence>
<organism evidence="1 2">
    <name type="scientific">Mugilogobius chulae</name>
    <name type="common">yellowstripe goby</name>
    <dbReference type="NCBI Taxonomy" id="88201"/>
    <lineage>
        <taxon>Eukaryota</taxon>
        <taxon>Metazoa</taxon>
        <taxon>Chordata</taxon>
        <taxon>Craniata</taxon>
        <taxon>Vertebrata</taxon>
        <taxon>Euteleostomi</taxon>
        <taxon>Actinopterygii</taxon>
        <taxon>Neopterygii</taxon>
        <taxon>Teleostei</taxon>
        <taxon>Neoteleostei</taxon>
        <taxon>Acanthomorphata</taxon>
        <taxon>Gobiaria</taxon>
        <taxon>Gobiiformes</taxon>
        <taxon>Gobioidei</taxon>
        <taxon>Gobiidae</taxon>
        <taxon>Gobionellinae</taxon>
        <taxon>Mugilogobius</taxon>
    </lineage>
</organism>
<dbReference type="AlphaFoldDB" id="A0AAW0NTL7"/>